<dbReference type="EMBL" id="CASHTH010001131">
    <property type="protein sequence ID" value="CAI8011841.1"/>
    <property type="molecule type" value="Genomic_DNA"/>
</dbReference>
<sequence length="37" mass="3824">MGMVHRIFGDAPNVGTAAQVTLRAGLAQAFVLVVRVG</sequence>
<reference evidence="1" key="1">
    <citation type="submission" date="2023-03" db="EMBL/GenBank/DDBJ databases">
        <authorList>
            <person name="Steffen K."/>
            <person name="Cardenas P."/>
        </authorList>
    </citation>
    <scope>NUCLEOTIDE SEQUENCE</scope>
</reference>
<evidence type="ECO:0000313" key="1">
    <source>
        <dbReference type="EMBL" id="CAI8011841.1"/>
    </source>
</evidence>
<accession>A0AA35RKA6</accession>
<name>A0AA35RKA6_GEOBA</name>
<gene>
    <name evidence="1" type="ORF">GBAR_LOCUS7596</name>
</gene>
<dbReference type="Proteomes" id="UP001174909">
    <property type="component" value="Unassembled WGS sequence"/>
</dbReference>
<proteinExistence type="predicted"/>
<keyword evidence="2" id="KW-1185">Reference proteome</keyword>
<evidence type="ECO:0000313" key="2">
    <source>
        <dbReference type="Proteomes" id="UP001174909"/>
    </source>
</evidence>
<comment type="caution">
    <text evidence="1">The sequence shown here is derived from an EMBL/GenBank/DDBJ whole genome shotgun (WGS) entry which is preliminary data.</text>
</comment>
<dbReference type="AlphaFoldDB" id="A0AA35RKA6"/>
<protein>
    <submittedName>
        <fullName evidence="1">Uncharacterized protein</fullName>
    </submittedName>
</protein>
<organism evidence="1 2">
    <name type="scientific">Geodia barretti</name>
    <name type="common">Barrett's horny sponge</name>
    <dbReference type="NCBI Taxonomy" id="519541"/>
    <lineage>
        <taxon>Eukaryota</taxon>
        <taxon>Metazoa</taxon>
        <taxon>Porifera</taxon>
        <taxon>Demospongiae</taxon>
        <taxon>Heteroscleromorpha</taxon>
        <taxon>Tetractinellida</taxon>
        <taxon>Astrophorina</taxon>
        <taxon>Geodiidae</taxon>
        <taxon>Geodia</taxon>
    </lineage>
</organism>